<dbReference type="EMBL" id="WJIF01000002">
    <property type="protein sequence ID" value="MRG59268.1"/>
    <property type="molecule type" value="Genomic_DNA"/>
</dbReference>
<keyword evidence="1" id="KW-0812">Transmembrane</keyword>
<evidence type="ECO:0000313" key="3">
    <source>
        <dbReference type="Proteomes" id="UP000431080"/>
    </source>
</evidence>
<keyword evidence="1" id="KW-0472">Membrane</keyword>
<keyword evidence="1" id="KW-1133">Transmembrane helix</keyword>
<dbReference type="Proteomes" id="UP000431080">
    <property type="component" value="Unassembled WGS sequence"/>
</dbReference>
<sequence length="88" mass="9105">MTSKTSWPPLLSARAMFWSGLVLIGVWLLIQVIMSAVSFAIANLPWAMHGGGPAGLPFAGTIAELALVLGAVLVGAGLVTRHLERPGA</sequence>
<reference evidence="2 3" key="1">
    <citation type="submission" date="2019-10" db="EMBL/GenBank/DDBJ databases">
        <authorList>
            <person name="Nie G."/>
            <person name="Ming H."/>
            <person name="Yi B."/>
        </authorList>
    </citation>
    <scope>NUCLEOTIDE SEQUENCE [LARGE SCALE GENOMIC DNA]</scope>
    <source>
        <strain evidence="2 3">CFH 90414</strain>
    </source>
</reference>
<feature type="transmembrane region" description="Helical" evidence="1">
    <location>
        <begin position="21"/>
        <end position="42"/>
    </location>
</feature>
<dbReference type="AlphaFoldDB" id="A0A6I2FDU3"/>
<proteinExistence type="predicted"/>
<comment type="caution">
    <text evidence="2">The sequence shown here is derived from an EMBL/GenBank/DDBJ whole genome shotgun (WGS) entry which is preliminary data.</text>
</comment>
<evidence type="ECO:0000313" key="2">
    <source>
        <dbReference type="EMBL" id="MRG59268.1"/>
    </source>
</evidence>
<protein>
    <submittedName>
        <fullName evidence="2">Uncharacterized protein</fullName>
    </submittedName>
</protein>
<organism evidence="2 3">
    <name type="scientific">Agromyces agglutinans</name>
    <dbReference type="NCBI Taxonomy" id="2662258"/>
    <lineage>
        <taxon>Bacteria</taxon>
        <taxon>Bacillati</taxon>
        <taxon>Actinomycetota</taxon>
        <taxon>Actinomycetes</taxon>
        <taxon>Micrococcales</taxon>
        <taxon>Microbacteriaceae</taxon>
        <taxon>Agromyces</taxon>
    </lineage>
</organism>
<name>A0A6I2FDU3_9MICO</name>
<accession>A0A6I2FDU3</accession>
<dbReference type="RefSeq" id="WP_153683704.1">
    <property type="nucleotide sequence ID" value="NZ_WJIF01000002.1"/>
</dbReference>
<keyword evidence="3" id="KW-1185">Reference proteome</keyword>
<feature type="transmembrane region" description="Helical" evidence="1">
    <location>
        <begin position="54"/>
        <end position="79"/>
    </location>
</feature>
<evidence type="ECO:0000256" key="1">
    <source>
        <dbReference type="SAM" id="Phobius"/>
    </source>
</evidence>
<gene>
    <name evidence="2" type="ORF">GE115_05200</name>
</gene>